<dbReference type="Gene3D" id="1.20.120.1760">
    <property type="match status" value="1"/>
</dbReference>
<evidence type="ECO:0000313" key="2">
    <source>
        <dbReference type="Proteomes" id="UP000031184"/>
    </source>
</evidence>
<keyword evidence="1" id="KW-0808">Transferase</keyword>
<protein>
    <submittedName>
        <fullName evidence="1">CDP-alcohol phosphatidyltransferase</fullName>
    </submittedName>
</protein>
<dbReference type="AlphaFoldDB" id="A0A017H4X9"/>
<dbReference type="OrthoDB" id="1034332at2"/>
<dbReference type="Pfam" id="PF01066">
    <property type="entry name" value="CDP-OH_P_transf"/>
    <property type="match status" value="1"/>
</dbReference>
<dbReference type="GO" id="GO:0016780">
    <property type="term" value="F:phosphotransferase activity, for other substituted phosphate groups"/>
    <property type="evidence" value="ECO:0007669"/>
    <property type="project" value="InterPro"/>
</dbReference>
<proteinExistence type="predicted"/>
<dbReference type="PATRIC" id="fig|1226633.4.peg.435"/>
<dbReference type="GO" id="GO:0016020">
    <property type="term" value="C:membrane"/>
    <property type="evidence" value="ECO:0007669"/>
    <property type="project" value="InterPro"/>
</dbReference>
<sequence>MISIYQLKPKFQALLRPLTRVLFRLGMTANMVTLFAMFASIALGIFLYIFSTITIYYLSLPFFLFFRMALNAIDGMLAREFHQKSHLGGIYNEIGDIISDSFLFFAFFPLGFSPLLLFSIVILAATSEVIGILGAVEGTERRYDGPMGKSDRAFVLSCIGILHAFQIFSVSHLQYIFILMLFLLFYTCYNRIQAILKSGGKK</sequence>
<name>A0A017H4X9_9FUSO</name>
<dbReference type="InterPro" id="IPR000462">
    <property type="entry name" value="CDP-OH_P_trans"/>
</dbReference>
<dbReference type="InterPro" id="IPR043130">
    <property type="entry name" value="CDP-OH_PTrfase_TM_dom"/>
</dbReference>
<organism evidence="1 2">
    <name type="scientific">Fusobacterium necrophorum subsp. funduliforme B35</name>
    <dbReference type="NCBI Taxonomy" id="1226633"/>
    <lineage>
        <taxon>Bacteria</taxon>
        <taxon>Fusobacteriati</taxon>
        <taxon>Fusobacteriota</taxon>
        <taxon>Fusobacteriia</taxon>
        <taxon>Fusobacteriales</taxon>
        <taxon>Fusobacteriaceae</taxon>
        <taxon>Fusobacterium</taxon>
    </lineage>
</organism>
<gene>
    <name evidence="1" type="ORF">C095_02190</name>
</gene>
<dbReference type="EMBL" id="AUZI01000010">
    <property type="protein sequence ID" value="KID49956.1"/>
    <property type="molecule type" value="Genomic_DNA"/>
</dbReference>
<reference evidence="1 2" key="1">
    <citation type="submission" date="2013-08" db="EMBL/GenBank/DDBJ databases">
        <title>An opportunistic ruminal bacterium that causes liver abscesses in cattle.</title>
        <authorList>
            <person name="Benahmed F.H."/>
            <person name="Rasmussen M."/>
            <person name="Harbottle H."/>
            <person name="Soppet D."/>
            <person name="Nagaraja T.G."/>
            <person name="Davidson M."/>
        </authorList>
    </citation>
    <scope>NUCLEOTIDE SEQUENCE [LARGE SCALE GENOMIC DNA]</scope>
    <source>
        <strain evidence="1 2">B35</strain>
    </source>
</reference>
<evidence type="ECO:0000313" key="1">
    <source>
        <dbReference type="EMBL" id="KID49956.1"/>
    </source>
</evidence>
<accession>A0A017H4X9</accession>
<comment type="caution">
    <text evidence="1">The sequence shown here is derived from an EMBL/GenBank/DDBJ whole genome shotgun (WGS) entry which is preliminary data.</text>
</comment>
<dbReference type="RefSeq" id="WP_005956837.1">
    <property type="nucleotide sequence ID" value="NZ_AOJP01000011.1"/>
</dbReference>
<dbReference type="GO" id="GO:0008654">
    <property type="term" value="P:phospholipid biosynthetic process"/>
    <property type="evidence" value="ECO:0007669"/>
    <property type="project" value="InterPro"/>
</dbReference>
<dbReference type="Proteomes" id="UP000031184">
    <property type="component" value="Unassembled WGS sequence"/>
</dbReference>